<proteinExistence type="inferred from homology"/>
<dbReference type="PANTHER" id="PTHR36531">
    <property type="entry name" value="CRISPR-ASSOCIATED EXONUCLEASE CAS4"/>
    <property type="match status" value="1"/>
</dbReference>
<dbReference type="InterPro" id="IPR011604">
    <property type="entry name" value="PDDEXK-like_dom_sf"/>
</dbReference>
<comment type="cofactor">
    <cofactor evidence="13">
        <name>Mg(2+)</name>
        <dbReference type="ChEBI" id="CHEBI:18420"/>
    </cofactor>
    <cofactor evidence="13">
        <name>Mn(2+)</name>
        <dbReference type="ChEBI" id="CHEBI:29035"/>
    </cofactor>
    <text evidence="13">Mg(2+) or Mn(2+) required for ssDNA cleavage activity.</text>
</comment>
<comment type="function">
    <text evidence="13">CRISPR (clustered regularly interspaced short palindromic repeat) is an adaptive immune system that provides protection against mobile genetic elements (viruses, transposable elements and conjugative plasmids). CRISPR clusters contain sequences complementary to antecedent mobile elements and target invading nucleic acids. CRISPR clusters are transcribed and processed into CRISPR RNA (crRNA).</text>
</comment>
<dbReference type="Gene3D" id="3.90.320.10">
    <property type="match status" value="1"/>
</dbReference>
<protein>
    <recommendedName>
        <fullName evidence="4 13">CRISPR-associated exonuclease Cas4</fullName>
        <ecNumber evidence="3 13">3.1.12.1</ecNumber>
    </recommendedName>
</protein>
<evidence type="ECO:0000313" key="15">
    <source>
        <dbReference type="EMBL" id="POM27788.1"/>
    </source>
</evidence>
<evidence type="ECO:0000256" key="11">
    <source>
        <dbReference type="ARBA" id="ARBA00023118"/>
    </source>
</evidence>
<keyword evidence="11 13" id="KW-0051">Antiviral defense</keyword>
<accession>A0A2P4URX3</accession>
<keyword evidence="7 13" id="KW-0378">Hydrolase</keyword>
<evidence type="ECO:0000313" key="16">
    <source>
        <dbReference type="Proteomes" id="UP000242367"/>
    </source>
</evidence>
<keyword evidence="6 13" id="KW-0479">Metal-binding</keyword>
<dbReference type="Pfam" id="PF01930">
    <property type="entry name" value="Cas_Cas4"/>
    <property type="match status" value="1"/>
</dbReference>
<keyword evidence="12 13" id="KW-0464">Manganese</keyword>
<evidence type="ECO:0000259" key="14">
    <source>
        <dbReference type="Pfam" id="PF01930"/>
    </source>
</evidence>
<keyword evidence="10 13" id="KW-0411">Iron-sulfur</keyword>
<reference evidence="15 16" key="1">
    <citation type="journal article" date="2017" name="Chemistry">
        <title>Isolation, Biosynthesis and Chemical Modifications of Rubterolones A-F: Rare Tropolone Alkaloids from Actinomadura sp. 5-2.</title>
        <authorList>
            <person name="Guo H."/>
            <person name="Benndorf R."/>
            <person name="Leichnitz D."/>
            <person name="Klassen J.L."/>
            <person name="Vollmers J."/>
            <person name="Gorls H."/>
            <person name="Steinacker M."/>
            <person name="Weigel C."/>
            <person name="Dahse H.M."/>
            <person name="Kaster A.K."/>
            <person name="de Beer Z.W."/>
            <person name="Poulsen M."/>
            <person name="Beemelmanns C."/>
        </authorList>
    </citation>
    <scope>NUCLEOTIDE SEQUENCE [LARGE SCALE GENOMIC DNA]</scope>
    <source>
        <strain evidence="15 16">5-2</strain>
    </source>
</reference>
<dbReference type="AlphaFoldDB" id="A0A2P4URX3"/>
<evidence type="ECO:0000256" key="1">
    <source>
        <dbReference type="ARBA" id="ARBA00001966"/>
    </source>
</evidence>
<dbReference type="InterPro" id="IPR051827">
    <property type="entry name" value="Cas4_exonuclease"/>
</dbReference>
<dbReference type="GO" id="GO:0051607">
    <property type="term" value="P:defense response to virus"/>
    <property type="evidence" value="ECO:0007669"/>
    <property type="project" value="UniProtKB-KW"/>
</dbReference>
<sequence>MTEEIQVPLSALEHYDYCPRQAGLILLESSYADDASTVRGNLLHQRVHEPGEETRPGVRVLRALPVWHDELGLNGVCDAVELHDDGNVVPIEYKAGSYVKGGPADVQLAAQAICLEARFATRIAQGYIYSGADRRRHAVPVDDILRRRVVAISEEVRAVLTGTVLPGPVADARCRRCSMNELCMPKLLANQKRYANELARRFRPAAESSGDD</sequence>
<comment type="cofactor">
    <cofactor evidence="13">
        <name>iron-sulfur cluster</name>
        <dbReference type="ChEBI" id="CHEBI:30408"/>
    </cofactor>
</comment>
<keyword evidence="5 13" id="KW-0540">Nuclease</keyword>
<organism evidence="15 16">
    <name type="scientific">Actinomadura rubteroloni</name>
    <dbReference type="NCBI Taxonomy" id="1926885"/>
    <lineage>
        <taxon>Bacteria</taxon>
        <taxon>Bacillati</taxon>
        <taxon>Actinomycetota</taxon>
        <taxon>Actinomycetes</taxon>
        <taxon>Streptosporangiales</taxon>
        <taxon>Thermomonosporaceae</taxon>
        <taxon>Actinomadura</taxon>
    </lineage>
</organism>
<evidence type="ECO:0000256" key="12">
    <source>
        <dbReference type="ARBA" id="ARBA00023211"/>
    </source>
</evidence>
<evidence type="ECO:0000256" key="7">
    <source>
        <dbReference type="ARBA" id="ARBA00022801"/>
    </source>
</evidence>
<keyword evidence="16" id="KW-1185">Reference proteome</keyword>
<dbReference type="PANTHER" id="PTHR36531:SF6">
    <property type="entry name" value="DNA REPLICATION ATP-DEPENDENT HELICASE_NUCLEASE DNA2"/>
    <property type="match status" value="1"/>
</dbReference>
<dbReference type="InterPro" id="IPR013343">
    <property type="entry name" value="CRISPR-assoc_prot_Cas4"/>
</dbReference>
<evidence type="ECO:0000256" key="10">
    <source>
        <dbReference type="ARBA" id="ARBA00023014"/>
    </source>
</evidence>
<dbReference type="EC" id="3.1.12.1" evidence="3 13"/>
<evidence type="ECO:0000256" key="4">
    <source>
        <dbReference type="ARBA" id="ARBA00020049"/>
    </source>
</evidence>
<dbReference type="RefSeq" id="WP_103562562.1">
    <property type="nucleotide sequence ID" value="NZ_MTBP01000001.1"/>
</dbReference>
<dbReference type="EMBL" id="MTBP01000001">
    <property type="protein sequence ID" value="POM27788.1"/>
    <property type="molecule type" value="Genomic_DNA"/>
</dbReference>
<gene>
    <name evidence="15" type="ORF">BTM25_22090</name>
</gene>
<feature type="domain" description="DUF83" evidence="14">
    <location>
        <begin position="10"/>
        <end position="184"/>
    </location>
</feature>
<evidence type="ECO:0000256" key="9">
    <source>
        <dbReference type="ARBA" id="ARBA00023004"/>
    </source>
</evidence>
<comment type="similarity">
    <text evidence="2 13">Belongs to the CRISPR-associated exonuclease Cas4 family.</text>
</comment>
<evidence type="ECO:0000256" key="6">
    <source>
        <dbReference type="ARBA" id="ARBA00022723"/>
    </source>
</evidence>
<dbReference type="GO" id="GO:0046872">
    <property type="term" value="F:metal ion binding"/>
    <property type="evidence" value="ECO:0007669"/>
    <property type="project" value="UniProtKB-KW"/>
</dbReference>
<evidence type="ECO:0000256" key="8">
    <source>
        <dbReference type="ARBA" id="ARBA00022839"/>
    </source>
</evidence>
<dbReference type="GO" id="GO:0004527">
    <property type="term" value="F:exonuclease activity"/>
    <property type="evidence" value="ECO:0007669"/>
    <property type="project" value="UniProtKB-KW"/>
</dbReference>
<evidence type="ECO:0000256" key="13">
    <source>
        <dbReference type="RuleBase" id="RU365022"/>
    </source>
</evidence>
<dbReference type="InterPro" id="IPR022765">
    <property type="entry name" value="Dna2/Cas4_DUF83"/>
</dbReference>
<evidence type="ECO:0000256" key="3">
    <source>
        <dbReference type="ARBA" id="ARBA00012768"/>
    </source>
</evidence>
<keyword evidence="9 13" id="KW-0408">Iron</keyword>
<comment type="cofactor">
    <cofactor evidence="1">
        <name>[4Fe-4S] cluster</name>
        <dbReference type="ChEBI" id="CHEBI:49883"/>
    </cofactor>
</comment>
<keyword evidence="8 13" id="KW-0269">Exonuclease</keyword>
<dbReference type="GO" id="GO:0051536">
    <property type="term" value="F:iron-sulfur cluster binding"/>
    <property type="evidence" value="ECO:0007669"/>
    <property type="project" value="UniProtKB-KW"/>
</dbReference>
<dbReference type="Proteomes" id="UP000242367">
    <property type="component" value="Unassembled WGS sequence"/>
</dbReference>
<comment type="caution">
    <text evidence="15">The sequence shown here is derived from an EMBL/GenBank/DDBJ whole genome shotgun (WGS) entry which is preliminary data.</text>
</comment>
<name>A0A2P4URX3_9ACTN</name>
<evidence type="ECO:0000256" key="2">
    <source>
        <dbReference type="ARBA" id="ARBA00009189"/>
    </source>
</evidence>
<dbReference type="NCBIfam" id="TIGR00372">
    <property type="entry name" value="cas4"/>
    <property type="match status" value="1"/>
</dbReference>
<evidence type="ECO:0000256" key="5">
    <source>
        <dbReference type="ARBA" id="ARBA00022722"/>
    </source>
</evidence>